<sequence length="53" mass="6003">MARSLRSDRSRAKARSLCRDRACTWLGRYLANDLEPKLGRYVATEHVHGSVAT</sequence>
<comment type="caution">
    <text evidence="1">The sequence shown here is derived from an EMBL/GenBank/DDBJ whole genome shotgun (WGS) entry which is preliminary data.</text>
</comment>
<gene>
    <name evidence="1" type="ORF">F2Q69_00013089</name>
</gene>
<proteinExistence type="predicted"/>
<dbReference type="AlphaFoldDB" id="A0A8S9QQZ5"/>
<reference evidence="1" key="1">
    <citation type="submission" date="2019-12" db="EMBL/GenBank/DDBJ databases">
        <title>Genome sequencing and annotation of Brassica cretica.</title>
        <authorList>
            <person name="Studholme D.J."/>
            <person name="Sarris P."/>
        </authorList>
    </citation>
    <scope>NUCLEOTIDE SEQUENCE</scope>
    <source>
        <strain evidence="1">PFS-109/04</strain>
        <tissue evidence="1">Leaf</tissue>
    </source>
</reference>
<dbReference type="EMBL" id="QGKX02000996">
    <property type="protein sequence ID" value="KAF3556292.1"/>
    <property type="molecule type" value="Genomic_DNA"/>
</dbReference>
<dbReference type="Proteomes" id="UP000712600">
    <property type="component" value="Unassembled WGS sequence"/>
</dbReference>
<organism evidence="1 2">
    <name type="scientific">Brassica cretica</name>
    <name type="common">Mustard</name>
    <dbReference type="NCBI Taxonomy" id="69181"/>
    <lineage>
        <taxon>Eukaryota</taxon>
        <taxon>Viridiplantae</taxon>
        <taxon>Streptophyta</taxon>
        <taxon>Embryophyta</taxon>
        <taxon>Tracheophyta</taxon>
        <taxon>Spermatophyta</taxon>
        <taxon>Magnoliopsida</taxon>
        <taxon>eudicotyledons</taxon>
        <taxon>Gunneridae</taxon>
        <taxon>Pentapetalae</taxon>
        <taxon>rosids</taxon>
        <taxon>malvids</taxon>
        <taxon>Brassicales</taxon>
        <taxon>Brassicaceae</taxon>
        <taxon>Brassiceae</taxon>
        <taxon>Brassica</taxon>
    </lineage>
</organism>
<evidence type="ECO:0000313" key="1">
    <source>
        <dbReference type="EMBL" id="KAF3556292.1"/>
    </source>
</evidence>
<protein>
    <submittedName>
        <fullName evidence="1">Uncharacterized protein</fullName>
    </submittedName>
</protein>
<evidence type="ECO:0000313" key="2">
    <source>
        <dbReference type="Proteomes" id="UP000712600"/>
    </source>
</evidence>
<accession>A0A8S9QQZ5</accession>
<name>A0A8S9QQZ5_BRACR</name>